<dbReference type="InterPro" id="IPR014710">
    <property type="entry name" value="RmlC-like_jellyroll"/>
</dbReference>
<organism evidence="2 3">
    <name type="scientific">Undibacterium arcticum</name>
    <dbReference type="NCBI Taxonomy" id="1762892"/>
    <lineage>
        <taxon>Bacteria</taxon>
        <taxon>Pseudomonadati</taxon>
        <taxon>Pseudomonadota</taxon>
        <taxon>Betaproteobacteria</taxon>
        <taxon>Burkholderiales</taxon>
        <taxon>Oxalobacteraceae</taxon>
        <taxon>Undibacterium</taxon>
    </lineage>
</organism>
<gene>
    <name evidence="2" type="ORF">ACFOFO_00740</name>
</gene>
<dbReference type="InterPro" id="IPR000595">
    <property type="entry name" value="cNMP-bd_dom"/>
</dbReference>
<dbReference type="Gene3D" id="3.40.30.10">
    <property type="entry name" value="Glutaredoxin"/>
    <property type="match status" value="1"/>
</dbReference>
<dbReference type="InterPro" id="IPR036249">
    <property type="entry name" value="Thioredoxin-like_sf"/>
</dbReference>
<proteinExistence type="predicted"/>
<dbReference type="SUPFAM" id="SSF51206">
    <property type="entry name" value="cAMP-binding domain-like"/>
    <property type="match status" value="1"/>
</dbReference>
<reference evidence="3" key="1">
    <citation type="journal article" date="2019" name="Int. J. Syst. Evol. Microbiol.">
        <title>The Global Catalogue of Microorganisms (GCM) 10K type strain sequencing project: providing services to taxonomists for standard genome sequencing and annotation.</title>
        <authorList>
            <consortium name="The Broad Institute Genomics Platform"/>
            <consortium name="The Broad Institute Genome Sequencing Center for Infectious Disease"/>
            <person name="Wu L."/>
            <person name="Ma J."/>
        </authorList>
    </citation>
    <scope>NUCLEOTIDE SEQUENCE [LARGE SCALE GENOMIC DNA]</scope>
    <source>
        <strain evidence="3">KCTC 42986</strain>
    </source>
</reference>
<keyword evidence="3" id="KW-1185">Reference proteome</keyword>
<feature type="domain" description="Cyclic nucleotide-binding" evidence="1">
    <location>
        <begin position="33"/>
        <end position="153"/>
    </location>
</feature>
<sequence>MSTTNVPEFIPEADLDEPVPAPLIDIEARRHQIFPVLSAAEIKRLQRFGTRRQWRDGEMMFEAGRTSLGMLVVLSGRIAVSRYDGLGNSAPITEHGPGQFTGEVAQLSSRPALANGHAVGDVDALVINSESLRALVVAEAELGERIMRALILRRVGLLDANGGGPVLVGPPGNAAMFLLQSFLSNRYTTWNAYSNQFWRAAYLINKKGQIVYTHFGEGNYQETEAAIRNLLAQPG</sequence>
<evidence type="ECO:0000259" key="1">
    <source>
        <dbReference type="PROSITE" id="PS50042"/>
    </source>
</evidence>
<evidence type="ECO:0000313" key="3">
    <source>
        <dbReference type="Proteomes" id="UP001595530"/>
    </source>
</evidence>
<evidence type="ECO:0000313" key="2">
    <source>
        <dbReference type="EMBL" id="MFC3106497.1"/>
    </source>
</evidence>
<name>A0ABV7EY66_9BURK</name>
<dbReference type="Gene3D" id="2.60.120.10">
    <property type="entry name" value="Jelly Rolls"/>
    <property type="match status" value="1"/>
</dbReference>
<dbReference type="Proteomes" id="UP001595530">
    <property type="component" value="Unassembled WGS sequence"/>
</dbReference>
<dbReference type="PROSITE" id="PS50042">
    <property type="entry name" value="CNMP_BINDING_3"/>
    <property type="match status" value="1"/>
</dbReference>
<protein>
    <submittedName>
        <fullName evidence="2">Cyclic nucleotide-binding domain-containing protein</fullName>
    </submittedName>
</protein>
<dbReference type="SUPFAM" id="SSF52833">
    <property type="entry name" value="Thioredoxin-like"/>
    <property type="match status" value="1"/>
</dbReference>
<dbReference type="InterPro" id="IPR018490">
    <property type="entry name" value="cNMP-bd_dom_sf"/>
</dbReference>
<comment type="caution">
    <text evidence="2">The sequence shown here is derived from an EMBL/GenBank/DDBJ whole genome shotgun (WGS) entry which is preliminary data.</text>
</comment>
<dbReference type="Pfam" id="PF00027">
    <property type="entry name" value="cNMP_binding"/>
    <property type="match status" value="1"/>
</dbReference>
<dbReference type="CDD" id="cd00038">
    <property type="entry name" value="CAP_ED"/>
    <property type="match status" value="1"/>
</dbReference>
<accession>A0ABV7EY66</accession>
<dbReference type="EMBL" id="JBHRTP010000002">
    <property type="protein sequence ID" value="MFC3106497.1"/>
    <property type="molecule type" value="Genomic_DNA"/>
</dbReference>
<dbReference type="RefSeq" id="WP_390324819.1">
    <property type="nucleotide sequence ID" value="NZ_JBHRTP010000002.1"/>
</dbReference>